<proteinExistence type="predicted"/>
<accession>A0A8H5Z5L1</accession>
<protein>
    <submittedName>
        <fullName evidence="2">Uncharacterized protein</fullName>
    </submittedName>
</protein>
<evidence type="ECO:0000256" key="1">
    <source>
        <dbReference type="SAM" id="MobiDB-lite"/>
    </source>
</evidence>
<name>A0A8H5Z5L1_9HYPO</name>
<reference evidence="2 3" key="1">
    <citation type="submission" date="2020-05" db="EMBL/GenBank/DDBJ databases">
        <title>Identification and distribution of gene clusters putatively required for synthesis of sphingolipid metabolism inhibitors in phylogenetically diverse species of the filamentous fungus Fusarium.</title>
        <authorList>
            <person name="Kim H.-S."/>
            <person name="Busman M."/>
            <person name="Brown D.W."/>
            <person name="Divon H."/>
            <person name="Uhlig S."/>
            <person name="Proctor R.H."/>
        </authorList>
    </citation>
    <scope>NUCLEOTIDE SEQUENCE [LARGE SCALE GENOMIC DNA]</scope>
    <source>
        <strain evidence="2 3">NRRL 66235</strain>
    </source>
</reference>
<organism evidence="2 3">
    <name type="scientific">Fusarium mundagurra</name>
    <dbReference type="NCBI Taxonomy" id="1567541"/>
    <lineage>
        <taxon>Eukaryota</taxon>
        <taxon>Fungi</taxon>
        <taxon>Dikarya</taxon>
        <taxon>Ascomycota</taxon>
        <taxon>Pezizomycotina</taxon>
        <taxon>Sordariomycetes</taxon>
        <taxon>Hypocreomycetidae</taxon>
        <taxon>Hypocreales</taxon>
        <taxon>Nectriaceae</taxon>
        <taxon>Fusarium</taxon>
        <taxon>Fusarium fujikuroi species complex</taxon>
    </lineage>
</organism>
<evidence type="ECO:0000313" key="2">
    <source>
        <dbReference type="EMBL" id="KAF5723362.1"/>
    </source>
</evidence>
<dbReference type="AlphaFoldDB" id="A0A8H5Z5L1"/>
<sequence>MRLSSGLLLAGASSAFGQFTRFTNSSTSAVESTTTSIKETTSLETTTTTTSALPTEAEFTLNLQNAVLGPGASFYPPPDGDSIPWDRTPPSTAL</sequence>
<dbReference type="EMBL" id="JAAOAN010000069">
    <property type="protein sequence ID" value="KAF5723362.1"/>
    <property type="molecule type" value="Genomic_DNA"/>
</dbReference>
<feature type="region of interest" description="Disordered" evidence="1">
    <location>
        <begin position="70"/>
        <end position="94"/>
    </location>
</feature>
<gene>
    <name evidence="2" type="ORF">FMUND_1996</name>
</gene>
<dbReference type="Proteomes" id="UP000544331">
    <property type="component" value="Unassembled WGS sequence"/>
</dbReference>
<evidence type="ECO:0000313" key="3">
    <source>
        <dbReference type="Proteomes" id="UP000544331"/>
    </source>
</evidence>
<keyword evidence="3" id="KW-1185">Reference proteome</keyword>
<comment type="caution">
    <text evidence="2">The sequence shown here is derived from an EMBL/GenBank/DDBJ whole genome shotgun (WGS) entry which is preliminary data.</text>
</comment>